<gene>
    <name evidence="1" type="ORF">CVLEPA_LOCUS23544</name>
</gene>
<accession>A0ABP0GJK6</accession>
<protein>
    <submittedName>
        <fullName evidence="1">Uncharacterized protein</fullName>
    </submittedName>
</protein>
<sequence length="89" mass="10071">MGDRGTFDSDQKSSPKQYLSTVQKTFDYVASDVLTLQLRQRRMATRDVSNAVTSPSWSLISLKPRLIDRVYYEGFVFVCTDALPKLSSS</sequence>
<keyword evidence="2" id="KW-1185">Reference proteome</keyword>
<evidence type="ECO:0000313" key="2">
    <source>
        <dbReference type="Proteomes" id="UP001642483"/>
    </source>
</evidence>
<reference evidence="1 2" key="1">
    <citation type="submission" date="2024-02" db="EMBL/GenBank/DDBJ databases">
        <authorList>
            <person name="Daric V."/>
            <person name="Darras S."/>
        </authorList>
    </citation>
    <scope>NUCLEOTIDE SEQUENCE [LARGE SCALE GENOMIC DNA]</scope>
</reference>
<proteinExistence type="predicted"/>
<dbReference type="EMBL" id="CAWYQH010000119">
    <property type="protein sequence ID" value="CAK8691009.1"/>
    <property type="molecule type" value="Genomic_DNA"/>
</dbReference>
<evidence type="ECO:0000313" key="1">
    <source>
        <dbReference type="EMBL" id="CAK8691009.1"/>
    </source>
</evidence>
<name>A0ABP0GJK6_CLALP</name>
<organism evidence="1 2">
    <name type="scientific">Clavelina lepadiformis</name>
    <name type="common">Light-bulb sea squirt</name>
    <name type="synonym">Ascidia lepadiformis</name>
    <dbReference type="NCBI Taxonomy" id="159417"/>
    <lineage>
        <taxon>Eukaryota</taxon>
        <taxon>Metazoa</taxon>
        <taxon>Chordata</taxon>
        <taxon>Tunicata</taxon>
        <taxon>Ascidiacea</taxon>
        <taxon>Aplousobranchia</taxon>
        <taxon>Clavelinidae</taxon>
        <taxon>Clavelina</taxon>
    </lineage>
</organism>
<comment type="caution">
    <text evidence="1">The sequence shown here is derived from an EMBL/GenBank/DDBJ whole genome shotgun (WGS) entry which is preliminary data.</text>
</comment>
<dbReference type="Proteomes" id="UP001642483">
    <property type="component" value="Unassembled WGS sequence"/>
</dbReference>